<keyword evidence="1" id="KW-0830">Ubiquinone</keyword>
<comment type="caution">
    <text evidence="1">The sequence shown here is derived from an EMBL/GenBank/DDBJ whole genome shotgun (WGS) entry which is preliminary data.</text>
</comment>
<keyword evidence="2" id="KW-1185">Reference proteome</keyword>
<dbReference type="PANTHER" id="PTHR12910">
    <property type="entry name" value="NADH-UBIQUINONE OXIDOREDUCTASE SUBUNIT B17.2"/>
    <property type="match status" value="1"/>
</dbReference>
<reference evidence="1 2" key="1">
    <citation type="submission" date="2019-03" db="EMBL/GenBank/DDBJ databases">
        <title>Genomic Encyclopedia of Type Strains, Phase IV (KMG-IV): sequencing the most valuable type-strain genomes for metagenomic binning, comparative biology and taxonomic classification.</title>
        <authorList>
            <person name="Goeker M."/>
        </authorList>
    </citation>
    <scope>NUCLEOTIDE SEQUENCE [LARGE SCALE GENOMIC DNA]</scope>
    <source>
        <strain evidence="1 2">DSM 9035</strain>
    </source>
</reference>
<dbReference type="GO" id="GO:0006979">
    <property type="term" value="P:response to oxidative stress"/>
    <property type="evidence" value="ECO:0007669"/>
    <property type="project" value="TreeGrafter"/>
</dbReference>
<accession>A0A4R3LJY1</accession>
<protein>
    <submittedName>
        <fullName evidence="1">NADH:ubiquinone oxidoreductase subunit</fullName>
    </submittedName>
</protein>
<sequence>MKDLLLYIFAWWQKATPGTLLWTRRYGELVGEDEFGNRYYRTRNGAVDPTLGFERRWVLYNGYAEASTIPPGWYGWMHHRTDVPPTEMTYVPRPWQKPHRRNFTGSPAAYRPKGAVMTGRARPVVTGDYKAWTPGE</sequence>
<dbReference type="NCBIfam" id="NF006040">
    <property type="entry name" value="PRK08183.1"/>
    <property type="match status" value="1"/>
</dbReference>
<dbReference type="Pfam" id="PF05071">
    <property type="entry name" value="NDUFA12"/>
    <property type="match status" value="1"/>
</dbReference>
<dbReference type="PANTHER" id="PTHR12910:SF2">
    <property type="entry name" value="NADH DEHYDROGENASE [UBIQUINONE] 1 ALPHA SUBCOMPLEX SUBUNIT 12"/>
    <property type="match status" value="1"/>
</dbReference>
<evidence type="ECO:0000313" key="2">
    <source>
        <dbReference type="Proteomes" id="UP000294664"/>
    </source>
</evidence>
<dbReference type="AlphaFoldDB" id="A0A4R3LJY1"/>
<dbReference type="GO" id="GO:0045271">
    <property type="term" value="C:respiratory chain complex I"/>
    <property type="evidence" value="ECO:0007669"/>
    <property type="project" value="InterPro"/>
</dbReference>
<proteinExistence type="predicted"/>
<dbReference type="EMBL" id="SMAI01000021">
    <property type="protein sequence ID" value="TCT00590.1"/>
    <property type="molecule type" value="Genomic_DNA"/>
</dbReference>
<dbReference type="InterPro" id="IPR007763">
    <property type="entry name" value="NDUFA12"/>
</dbReference>
<evidence type="ECO:0000313" key="1">
    <source>
        <dbReference type="EMBL" id="TCT00590.1"/>
    </source>
</evidence>
<organism evidence="1 2">
    <name type="scientific">Aquabacter spiritensis</name>
    <dbReference type="NCBI Taxonomy" id="933073"/>
    <lineage>
        <taxon>Bacteria</taxon>
        <taxon>Pseudomonadati</taxon>
        <taxon>Pseudomonadota</taxon>
        <taxon>Alphaproteobacteria</taxon>
        <taxon>Hyphomicrobiales</taxon>
        <taxon>Xanthobacteraceae</taxon>
        <taxon>Aquabacter</taxon>
    </lineage>
</organism>
<name>A0A4R3LJY1_9HYPH</name>
<gene>
    <name evidence="1" type="ORF">EDC64_12110</name>
</gene>
<dbReference type="RefSeq" id="WP_245504845.1">
    <property type="nucleotide sequence ID" value="NZ_SMAI01000021.1"/>
</dbReference>
<dbReference type="Proteomes" id="UP000294664">
    <property type="component" value="Unassembled WGS sequence"/>
</dbReference>